<organism evidence="3 4">
    <name type="scientific">Verticillium dahliae</name>
    <name type="common">Verticillium wilt</name>
    <dbReference type="NCBI Taxonomy" id="27337"/>
    <lineage>
        <taxon>Eukaryota</taxon>
        <taxon>Fungi</taxon>
        <taxon>Dikarya</taxon>
        <taxon>Ascomycota</taxon>
        <taxon>Pezizomycotina</taxon>
        <taxon>Sordariomycetes</taxon>
        <taxon>Hypocreomycetidae</taxon>
        <taxon>Glomerellales</taxon>
        <taxon>Plectosphaerellaceae</taxon>
        <taxon>Verticillium</taxon>
    </lineage>
</organism>
<feature type="chain" id="PRO_5041327353" description="Protein-arginine deiminase C-terminal domain-containing protein" evidence="1">
    <location>
        <begin position="21"/>
        <end position="678"/>
    </location>
</feature>
<gene>
    <name evidence="3" type="ORF">BJF96_g313</name>
</gene>
<dbReference type="GO" id="GO:0004668">
    <property type="term" value="F:protein-arginine deiminase activity"/>
    <property type="evidence" value="ECO:0007669"/>
    <property type="project" value="InterPro"/>
</dbReference>
<keyword evidence="1" id="KW-0732">Signal</keyword>
<proteinExistence type="predicted"/>
<dbReference type="Proteomes" id="UP000236305">
    <property type="component" value="Unassembled WGS sequence"/>
</dbReference>
<dbReference type="AlphaFoldDB" id="A0AA44WSE6"/>
<feature type="domain" description="Protein-arginine deiminase C-terminal" evidence="2">
    <location>
        <begin position="202"/>
        <end position="616"/>
    </location>
</feature>
<dbReference type="GO" id="GO:0005509">
    <property type="term" value="F:calcium ion binding"/>
    <property type="evidence" value="ECO:0007669"/>
    <property type="project" value="InterPro"/>
</dbReference>
<dbReference type="SUPFAM" id="SSF55909">
    <property type="entry name" value="Pentein"/>
    <property type="match status" value="1"/>
</dbReference>
<evidence type="ECO:0000313" key="3">
    <source>
        <dbReference type="EMBL" id="PNH36738.1"/>
    </source>
</evidence>
<dbReference type="InterPro" id="IPR004303">
    <property type="entry name" value="PAD"/>
</dbReference>
<evidence type="ECO:0000313" key="4">
    <source>
        <dbReference type="Proteomes" id="UP000236305"/>
    </source>
</evidence>
<feature type="signal peptide" evidence="1">
    <location>
        <begin position="1"/>
        <end position="20"/>
    </location>
</feature>
<evidence type="ECO:0000259" key="2">
    <source>
        <dbReference type="Pfam" id="PF03068"/>
    </source>
</evidence>
<dbReference type="InterPro" id="IPR036556">
    <property type="entry name" value="PAD_central_sf"/>
</dbReference>
<dbReference type="Gene3D" id="3.75.10.10">
    <property type="entry name" value="L-arginine/glycine Amidinotransferase, Chain A"/>
    <property type="match status" value="1"/>
</dbReference>
<dbReference type="PANTHER" id="PTHR10837">
    <property type="entry name" value="PEPTIDYLARGININE DEIMINASE"/>
    <property type="match status" value="1"/>
</dbReference>
<dbReference type="Pfam" id="PF03068">
    <property type="entry name" value="PAD"/>
    <property type="match status" value="1"/>
</dbReference>
<dbReference type="EMBL" id="MPSH01000001">
    <property type="protein sequence ID" value="PNH36738.1"/>
    <property type="molecule type" value="Genomic_DNA"/>
</dbReference>
<evidence type="ECO:0000256" key="1">
    <source>
        <dbReference type="SAM" id="SignalP"/>
    </source>
</evidence>
<reference evidence="3 4" key="1">
    <citation type="submission" date="2017-12" db="EMBL/GenBank/DDBJ databases">
        <title>Comparative genomics yields insights into virulence evolution of Verticillium dahliae.</title>
        <authorList>
            <person name="Fan R."/>
            <person name="Armitage A.D."/>
            <person name="Cascant-Lopez E."/>
            <person name="Sobczyk M."/>
            <person name="Cockerton H.M."/>
            <person name="Harrison R.J."/>
        </authorList>
    </citation>
    <scope>NUCLEOTIDE SEQUENCE [LARGE SCALE GENOMIC DNA]</scope>
    <source>
        <strain evidence="3 4">12008</strain>
    </source>
</reference>
<name>A0AA44WSE6_VERDA</name>
<sequence length="678" mass="73872">MRINFQTAALALACAPLACALKVTILADTNRDGIIDAKTDAEKKDQWTETRGALFLPNIGDSDGRCATEIDDTWANIMNQTIDVDDKIKILNDVSNSCNDSSDNVQRNPKYLAPILVLANCKVSASATGSVYVTDDLAAKSVRIFQKDGDAWKYIAADHVFTAQELKRGMSLGIDARDVRRADGWNGTAIVHMTVTDGAEKATDAVAFRVAPVLTHHHAQGLEAVFTTASWQDNDSQSYFVENFEKGVAAAGFKDPVYRMVGQDIWTQDYFEAGYASIPGLNGTIVIRILIRSAQWYRPGGIELFELMRSDTVGAVQELLEGYTLDSMGNLETIPPYTHNGKSYPAGRIIMGTWDSEKPLIFGFLEAQEIQEPLALDTSWLAVGHVDEFLQFLPADNERGWILMVNDPHGGLELFKRASRNGHGRVRAVSRSPMPGDDSCLPTQTVDEILAFADLATITDDVAARIEGNIAILKRETGLTDAEIFRVPATFYPLDQDVFACGNSTRNATLAARENKLPKAGPAARVQSILEAAQPPSAKGLVRRQTSFDRPVTALFPNAINSVVLTDRSVLAPNPWGPVIDGVDIVAEAVTAAYAKVNFKVAYVDNWFSHHVHSGEPSLLYSFNLIPYDLPSPFENKTRKHACTMYPVNASHSSCPKCSAAMLSDSKTCSSCGASCPV</sequence>
<dbReference type="GO" id="GO:0005737">
    <property type="term" value="C:cytoplasm"/>
    <property type="evidence" value="ECO:0007669"/>
    <property type="project" value="InterPro"/>
</dbReference>
<dbReference type="PANTHER" id="PTHR10837:SF8">
    <property type="entry name" value="PROTEIN-ARGININE DEIMINASE"/>
    <property type="match status" value="1"/>
</dbReference>
<accession>A0AA44WSE6</accession>
<protein>
    <recommendedName>
        <fullName evidence="2">Protein-arginine deiminase C-terminal domain-containing protein</fullName>
    </recommendedName>
</protein>
<dbReference type="InterPro" id="IPR013530">
    <property type="entry name" value="PAD_C"/>
</dbReference>
<dbReference type="SUPFAM" id="SSF110083">
    <property type="entry name" value="Peptidylarginine deiminase Pad4, middle domain"/>
    <property type="match status" value="1"/>
</dbReference>
<comment type="caution">
    <text evidence="3">The sequence shown here is derived from an EMBL/GenBank/DDBJ whole genome shotgun (WGS) entry which is preliminary data.</text>
</comment>